<dbReference type="GO" id="GO:0005524">
    <property type="term" value="F:ATP binding"/>
    <property type="evidence" value="ECO:0007669"/>
    <property type="project" value="InterPro"/>
</dbReference>
<gene>
    <name evidence="1" type="ORF">GLE_4212</name>
</gene>
<dbReference type="EMBL" id="CP013140">
    <property type="protein sequence ID" value="ALN59553.1"/>
    <property type="molecule type" value="Genomic_DNA"/>
</dbReference>
<keyword evidence="1" id="KW-0808">Transferase</keyword>
<dbReference type="Proteomes" id="UP000061569">
    <property type="component" value="Chromosome"/>
</dbReference>
<dbReference type="GO" id="GO:0031179">
    <property type="term" value="P:peptide modification"/>
    <property type="evidence" value="ECO:0007669"/>
    <property type="project" value="InterPro"/>
</dbReference>
<dbReference type="AlphaFoldDB" id="A0A0S2DMB3"/>
<protein>
    <submittedName>
        <fullName evidence="1">Serine/threonine protein kinase</fullName>
        <ecNumber evidence="1">2.7.11.1</ecNumber>
    </submittedName>
</protein>
<dbReference type="InterPro" id="IPR057929">
    <property type="entry name" value="RamC_N"/>
</dbReference>
<sequence length="925" mass="100895">MHLQNMMVKSRFFESIDSYPHLSDWHDVVAARLGPGWSLHRWSFWLQAMPDGETLPAQGFKLHVSPDLTRLGQQVAAVVEVLARERAGFKFVADRHLLEMMNSKNFARTASAKFFTVYPRDHDHFLALAAGLREAMTGYDGPYILTDRRVPRSRVVFYRYGGLTSVKSQGADGEVAHMIQSPDGEAVEDKREPMFQLPEWVADPFEREHEPEPQDDSPYLGGRFEVKEAIYFSNSGGIYTAVDRETGDTVVLKEARPHAGWRGAEGSYIAAPEAVSHEYSILSLLEPLNIAPRPYALFKEWEHTFLAEEYLDWPTWMQYFVREEIFLGPFVRGTCPVLPFLRALVPVTRNAIALIRSGHEHGVMFGDVSPNNFLIEVETHQVKVIDVESVVAVDERSSWQTLWATQGFENPERKRRGALAPEDDWYALGKCVLSAIMPLQGLTAMGILSDRELAQRLVYESGLPGDVYDLIDALLRADPDAATAICERLAEQLQGPPQELKLQRAPLAAPRPQPLRLADDPQAPQRIADFILASYRGLSANEVWPGDPSLYETGKWNLAYGATGVALFLEAAGRELPAELTAALADERLLGEQVREIGLYSGLAGIAAYHGLHGRTGIAGALLQRAAASPLRYRSANLFAGEAGLGLAALSLHGNGAGGALALAADCAGYLHRTAIEGEHGVHWKTGAQAERVQYGYLRGIAGIAWFLSEYARAGDCARSRELSRLAIDYVLAHAVTDAKGRLQWGVDIKDMRLMPYWSNGAAGMGGVLLRMGVLDRRPDYLAVACDLAHSAFSKLSVNVGQLDGLAGIADFLHDLWLVTGEARFRHQLDEVLQGIALFATRTDEGLAFPGALSQRLSCDFATGSAGVGLCLLRARAGGARVLHDFALPSSALFGDAVFGAGAATADALDASAHDAGTYAAGEAA</sequence>
<dbReference type="InterPro" id="IPR058053">
    <property type="entry name" value="RamC_C"/>
</dbReference>
<evidence type="ECO:0000313" key="2">
    <source>
        <dbReference type="Proteomes" id="UP000061569"/>
    </source>
</evidence>
<dbReference type="InterPro" id="IPR000719">
    <property type="entry name" value="Prot_kinase_dom"/>
</dbReference>
<reference evidence="1 2" key="1">
    <citation type="submission" date="2015-11" db="EMBL/GenBank/DDBJ databases">
        <title>Genome sequences of Lysobacter enzymogenes strain C3 and Lysobacter antibioticus ATCC 29479.</title>
        <authorList>
            <person name="Kobayashi D.Y."/>
        </authorList>
    </citation>
    <scope>NUCLEOTIDE SEQUENCE [LARGE SCALE GENOMIC DNA]</scope>
    <source>
        <strain evidence="1 2">C3</strain>
    </source>
</reference>
<keyword evidence="1" id="KW-0723">Serine/threonine-protein kinase</keyword>
<proteinExistence type="predicted"/>
<dbReference type="GO" id="GO:0004674">
    <property type="term" value="F:protein serine/threonine kinase activity"/>
    <property type="evidence" value="ECO:0007669"/>
    <property type="project" value="UniProtKB-KW"/>
</dbReference>
<keyword evidence="1" id="KW-0418">Kinase</keyword>
<name>A0A0S2DMB3_LYSEN</name>
<dbReference type="Pfam" id="PF25816">
    <property type="entry name" value="RamC_N"/>
    <property type="match status" value="1"/>
</dbReference>
<dbReference type="EC" id="2.7.11.1" evidence="1"/>
<accession>A0A0S2DMB3</accession>
<evidence type="ECO:0000313" key="1">
    <source>
        <dbReference type="EMBL" id="ALN59553.1"/>
    </source>
</evidence>
<dbReference type="SUPFAM" id="SSF56112">
    <property type="entry name" value="Protein kinase-like (PK-like)"/>
    <property type="match status" value="1"/>
</dbReference>
<dbReference type="PROSITE" id="PS50011">
    <property type="entry name" value="PROTEIN_KINASE_DOM"/>
    <property type="match status" value="1"/>
</dbReference>
<dbReference type="Gene3D" id="1.50.10.20">
    <property type="match status" value="1"/>
</dbReference>
<dbReference type="InterPro" id="IPR007822">
    <property type="entry name" value="LANC-like"/>
</dbReference>
<dbReference type="Pfam" id="PF00069">
    <property type="entry name" value="Pkinase"/>
    <property type="match status" value="1"/>
</dbReference>
<dbReference type="Pfam" id="PF05147">
    <property type="entry name" value="LANC_like"/>
    <property type="match status" value="1"/>
</dbReference>
<dbReference type="STRING" id="69.GLE_4212"/>
<organism evidence="1 2">
    <name type="scientific">Lysobacter enzymogenes</name>
    <dbReference type="NCBI Taxonomy" id="69"/>
    <lineage>
        <taxon>Bacteria</taxon>
        <taxon>Pseudomonadati</taxon>
        <taxon>Pseudomonadota</taxon>
        <taxon>Gammaproteobacteria</taxon>
        <taxon>Lysobacterales</taxon>
        <taxon>Lysobacteraceae</taxon>
        <taxon>Lysobacter</taxon>
    </lineage>
</organism>
<dbReference type="NCBIfam" id="NF038151">
    <property type="entry name" value="lanthi_synth_III"/>
    <property type="match status" value="1"/>
</dbReference>
<dbReference type="InterPro" id="IPR053524">
    <property type="entry name" value="Aerial_hyphae_peptide-synth"/>
</dbReference>
<dbReference type="SMART" id="SM01260">
    <property type="entry name" value="LANC_like"/>
    <property type="match status" value="1"/>
</dbReference>
<dbReference type="KEGG" id="lez:GLE_4212"/>
<dbReference type="PATRIC" id="fig|69.6.peg.4154"/>
<dbReference type="OrthoDB" id="1492512at2"/>
<dbReference type="CDD" id="cd04791">
    <property type="entry name" value="LanC_SerThrkinase"/>
    <property type="match status" value="1"/>
</dbReference>
<dbReference type="InterPro" id="IPR011009">
    <property type="entry name" value="Kinase-like_dom_sf"/>
</dbReference>
<dbReference type="Gene3D" id="1.10.510.10">
    <property type="entry name" value="Transferase(Phosphotransferase) domain 1"/>
    <property type="match status" value="1"/>
</dbReference>
<dbReference type="SUPFAM" id="SSF158745">
    <property type="entry name" value="LanC-like"/>
    <property type="match status" value="1"/>
</dbReference>